<evidence type="ECO:0000313" key="1">
    <source>
        <dbReference type="EMBL" id="KAJ1134765.1"/>
    </source>
</evidence>
<sequence>MSLLAQNSAVLGPADSPRDARRGITEAAERLLAFARLCREPPRRYTKVCALRVGGHIYLATGVLFPSLGELPIECFSRIGLELTSQRAGMRRYQGAEKQRFHRLGSLEALRGTQREAAANRVTSTLQGGRGHLFTQSSNSSPAQA</sequence>
<gene>
    <name evidence="1" type="ORF">NDU88_001212</name>
</gene>
<organism evidence="1 2">
    <name type="scientific">Pleurodeles waltl</name>
    <name type="common">Iberian ribbed newt</name>
    <dbReference type="NCBI Taxonomy" id="8319"/>
    <lineage>
        <taxon>Eukaryota</taxon>
        <taxon>Metazoa</taxon>
        <taxon>Chordata</taxon>
        <taxon>Craniata</taxon>
        <taxon>Vertebrata</taxon>
        <taxon>Euteleostomi</taxon>
        <taxon>Amphibia</taxon>
        <taxon>Batrachia</taxon>
        <taxon>Caudata</taxon>
        <taxon>Salamandroidea</taxon>
        <taxon>Salamandridae</taxon>
        <taxon>Pleurodelinae</taxon>
        <taxon>Pleurodeles</taxon>
    </lineage>
</organism>
<reference evidence="1" key="1">
    <citation type="journal article" date="2022" name="bioRxiv">
        <title>Sequencing and chromosome-scale assembly of the giantPleurodeles waltlgenome.</title>
        <authorList>
            <person name="Brown T."/>
            <person name="Elewa A."/>
            <person name="Iarovenko S."/>
            <person name="Subramanian E."/>
            <person name="Araus A.J."/>
            <person name="Petzold A."/>
            <person name="Susuki M."/>
            <person name="Suzuki K.-i.T."/>
            <person name="Hayashi T."/>
            <person name="Toyoda A."/>
            <person name="Oliveira C."/>
            <person name="Osipova E."/>
            <person name="Leigh N.D."/>
            <person name="Simon A."/>
            <person name="Yun M.H."/>
        </authorList>
    </citation>
    <scope>NUCLEOTIDE SEQUENCE</scope>
    <source>
        <strain evidence="1">20211129_DDA</strain>
        <tissue evidence="1">Liver</tissue>
    </source>
</reference>
<dbReference type="Proteomes" id="UP001066276">
    <property type="component" value="Chromosome 6"/>
</dbReference>
<name>A0AAV7Q9F4_PLEWA</name>
<proteinExistence type="predicted"/>
<dbReference type="AlphaFoldDB" id="A0AAV7Q9F4"/>
<evidence type="ECO:0000313" key="2">
    <source>
        <dbReference type="Proteomes" id="UP001066276"/>
    </source>
</evidence>
<accession>A0AAV7Q9F4</accession>
<protein>
    <submittedName>
        <fullName evidence="1">Uncharacterized protein</fullName>
    </submittedName>
</protein>
<comment type="caution">
    <text evidence="1">The sequence shown here is derived from an EMBL/GenBank/DDBJ whole genome shotgun (WGS) entry which is preliminary data.</text>
</comment>
<keyword evidence="2" id="KW-1185">Reference proteome</keyword>
<dbReference type="EMBL" id="JANPWB010000010">
    <property type="protein sequence ID" value="KAJ1134765.1"/>
    <property type="molecule type" value="Genomic_DNA"/>
</dbReference>